<dbReference type="EC" id="2.7.11.1" evidence="3"/>
<reference evidence="18" key="2">
    <citation type="submission" date="2025-08" db="UniProtKB">
        <authorList>
            <consortium name="RefSeq"/>
        </authorList>
    </citation>
    <scope>IDENTIFICATION</scope>
    <source>
        <tissue evidence="18">Young leaves</tissue>
    </source>
</reference>
<dbReference type="FunFam" id="3.30.310.80:FF:000005">
    <property type="entry name" value="Non-specific serine/threonine protein kinase"/>
    <property type="match status" value="1"/>
</dbReference>
<dbReference type="Pfam" id="PF00069">
    <property type="entry name" value="Pkinase"/>
    <property type="match status" value="1"/>
</dbReference>
<sequence>MGFATSIGKYHLGRTIGEGNFAKVKLAVNTETNKNVAVKIIDKKMVLQNKLMYQVKREISTMKLLHHPNIVKIYEVIATKTRIYLVMEYVPGGQLSDKLYYLKRLDEREARKFFQQLIDAMDYCHGRGVYHRDLKPENLLLDGKGNLKVSDFGLCVLRKPGDLLSTACGSPSYVAPEVIVHKHYEGAAADVWSCGVILFELLAGYLPFEDRSLMNLYRKISRAEYTCPYWFTASQRKLISKMLDPLPTKRATIAKILEDEWFRVDYEPSAGYENDEDLNSDDISNTMDSENERTNRTVEGKLHRFINAFQLIAMSSDLDLSGLFHEQKTKLGSEHSIDETLEKIEVAAKDVSLYAERMRNSKVKLHRNKSLTRSRSPSTLSAEVFEVTPIHCVVEISKSAGDLTAYKEFCESLSSLLRQSSAGSSSELQASEADEKARKELIFSNETTTGME</sequence>
<dbReference type="AlphaFoldDB" id="A0A8B7C1E2"/>
<name>A0A8B7C1E2_PHODC</name>
<protein>
    <recommendedName>
        <fullName evidence="3">non-specific serine/threonine protein kinase</fullName>
        <ecNumber evidence="3">2.7.11.1</ecNumber>
    </recommendedName>
</protein>
<dbReference type="Proteomes" id="UP000228380">
    <property type="component" value="Chromosome 7"/>
</dbReference>
<evidence type="ECO:0000313" key="17">
    <source>
        <dbReference type="Proteomes" id="UP000228380"/>
    </source>
</evidence>
<evidence type="ECO:0000256" key="11">
    <source>
        <dbReference type="ARBA" id="ARBA00048679"/>
    </source>
</evidence>
<dbReference type="GO" id="GO:0004674">
    <property type="term" value="F:protein serine/threonine kinase activity"/>
    <property type="evidence" value="ECO:0007669"/>
    <property type="project" value="UniProtKB-KW"/>
</dbReference>
<dbReference type="InterPro" id="IPR008271">
    <property type="entry name" value="Ser/Thr_kinase_AS"/>
</dbReference>
<evidence type="ECO:0000256" key="7">
    <source>
        <dbReference type="ARBA" id="ARBA00022777"/>
    </source>
</evidence>
<gene>
    <name evidence="18" type="primary">LOC103707099</name>
</gene>
<dbReference type="Gene3D" id="3.30.200.20">
    <property type="entry name" value="Phosphorylase Kinase, domain 1"/>
    <property type="match status" value="1"/>
</dbReference>
<dbReference type="GO" id="GO:0005524">
    <property type="term" value="F:ATP binding"/>
    <property type="evidence" value="ECO:0007669"/>
    <property type="project" value="UniProtKB-UniRule"/>
</dbReference>
<keyword evidence="9" id="KW-0464">Manganese</keyword>
<dbReference type="SUPFAM" id="SSF56112">
    <property type="entry name" value="Protein kinase-like (PK-like)"/>
    <property type="match status" value="1"/>
</dbReference>
<dbReference type="RefSeq" id="XP_008789688.2">
    <property type="nucleotide sequence ID" value="XM_008791466.4"/>
</dbReference>
<evidence type="ECO:0000259" key="16">
    <source>
        <dbReference type="PROSITE" id="PS50816"/>
    </source>
</evidence>
<evidence type="ECO:0000256" key="13">
    <source>
        <dbReference type="RuleBase" id="RU000304"/>
    </source>
</evidence>
<keyword evidence="7 18" id="KW-0418">Kinase</keyword>
<dbReference type="CDD" id="cd12195">
    <property type="entry name" value="CIPK_C"/>
    <property type="match status" value="1"/>
</dbReference>
<dbReference type="InterPro" id="IPR018451">
    <property type="entry name" value="NAF/FISL_domain"/>
</dbReference>
<evidence type="ECO:0000256" key="14">
    <source>
        <dbReference type="SAM" id="MobiDB-lite"/>
    </source>
</evidence>
<feature type="domain" description="Protein kinase" evidence="15">
    <location>
        <begin position="10"/>
        <end position="262"/>
    </location>
</feature>
<evidence type="ECO:0000256" key="2">
    <source>
        <dbReference type="ARBA" id="ARBA00006234"/>
    </source>
</evidence>
<dbReference type="FunFam" id="3.30.200.20:FF:000096">
    <property type="entry name" value="Non-specific serine/threonine protein kinase"/>
    <property type="match status" value="1"/>
</dbReference>
<dbReference type="FunFam" id="1.10.510.10:FF:000279">
    <property type="entry name" value="Non-specific serine/threonine protein kinase"/>
    <property type="match status" value="1"/>
</dbReference>
<evidence type="ECO:0000256" key="10">
    <source>
        <dbReference type="ARBA" id="ARBA00047899"/>
    </source>
</evidence>
<keyword evidence="4 13" id="KW-0723">Serine/threonine-protein kinase</keyword>
<evidence type="ECO:0000256" key="12">
    <source>
        <dbReference type="PROSITE-ProRule" id="PRU10141"/>
    </source>
</evidence>
<evidence type="ECO:0000256" key="1">
    <source>
        <dbReference type="ARBA" id="ARBA00001936"/>
    </source>
</evidence>
<dbReference type="Gene3D" id="1.10.510.10">
    <property type="entry name" value="Transferase(Phosphotransferase) domain 1"/>
    <property type="match status" value="1"/>
</dbReference>
<feature type="compositionally biased region" description="Low complexity" evidence="14">
    <location>
        <begin position="420"/>
        <end position="431"/>
    </location>
</feature>
<comment type="similarity">
    <text evidence="2">Belongs to the protein kinase superfamily. CAMK Ser/Thr protein kinase family. SNF1 subfamily.</text>
</comment>
<dbReference type="Pfam" id="PF03822">
    <property type="entry name" value="NAF"/>
    <property type="match status" value="1"/>
</dbReference>
<dbReference type="Gene3D" id="3.30.310.80">
    <property type="entry name" value="Kinase associated domain 1, KA1"/>
    <property type="match status" value="1"/>
</dbReference>
<comment type="cofactor">
    <cofactor evidence="1">
        <name>Mn(2+)</name>
        <dbReference type="ChEBI" id="CHEBI:29035"/>
    </cofactor>
</comment>
<proteinExistence type="inferred from homology"/>
<dbReference type="GeneID" id="103707099"/>
<evidence type="ECO:0000256" key="3">
    <source>
        <dbReference type="ARBA" id="ARBA00012513"/>
    </source>
</evidence>
<evidence type="ECO:0000256" key="6">
    <source>
        <dbReference type="ARBA" id="ARBA00022741"/>
    </source>
</evidence>
<dbReference type="KEGG" id="pda:103707099"/>
<keyword evidence="6 12" id="KW-0547">Nucleotide-binding</keyword>
<evidence type="ECO:0000256" key="9">
    <source>
        <dbReference type="ARBA" id="ARBA00023211"/>
    </source>
</evidence>
<evidence type="ECO:0000256" key="4">
    <source>
        <dbReference type="ARBA" id="ARBA00022527"/>
    </source>
</evidence>
<dbReference type="InterPro" id="IPR004041">
    <property type="entry name" value="NAF_dom"/>
</dbReference>
<evidence type="ECO:0000256" key="5">
    <source>
        <dbReference type="ARBA" id="ARBA00022679"/>
    </source>
</evidence>
<dbReference type="PROSITE" id="PS50816">
    <property type="entry name" value="NAF"/>
    <property type="match status" value="1"/>
</dbReference>
<dbReference type="InterPro" id="IPR000719">
    <property type="entry name" value="Prot_kinase_dom"/>
</dbReference>
<dbReference type="PROSITE" id="PS00108">
    <property type="entry name" value="PROTEIN_KINASE_ST"/>
    <property type="match status" value="1"/>
</dbReference>
<dbReference type="SMART" id="SM00220">
    <property type="entry name" value="S_TKc"/>
    <property type="match status" value="1"/>
</dbReference>
<evidence type="ECO:0000313" key="18">
    <source>
        <dbReference type="RefSeq" id="XP_008789688.2"/>
    </source>
</evidence>
<feature type="domain" description="NAF" evidence="16">
    <location>
        <begin position="301"/>
        <end position="325"/>
    </location>
</feature>
<evidence type="ECO:0000259" key="15">
    <source>
        <dbReference type="PROSITE" id="PS50011"/>
    </source>
</evidence>
<dbReference type="PANTHER" id="PTHR43895">
    <property type="entry name" value="CALCIUM/CALMODULIN-DEPENDENT PROTEIN KINASE KINASE-RELATED"/>
    <property type="match status" value="1"/>
</dbReference>
<evidence type="ECO:0000256" key="8">
    <source>
        <dbReference type="ARBA" id="ARBA00022840"/>
    </source>
</evidence>
<dbReference type="InterPro" id="IPR017441">
    <property type="entry name" value="Protein_kinase_ATP_BS"/>
</dbReference>
<dbReference type="PROSITE" id="PS50011">
    <property type="entry name" value="PROTEIN_KINASE_DOM"/>
    <property type="match status" value="1"/>
</dbReference>
<keyword evidence="17" id="KW-1185">Reference proteome</keyword>
<comment type="catalytic activity">
    <reaction evidence="10">
        <text>L-threonyl-[protein] + ATP = O-phospho-L-threonyl-[protein] + ADP + H(+)</text>
        <dbReference type="Rhea" id="RHEA:46608"/>
        <dbReference type="Rhea" id="RHEA-COMP:11060"/>
        <dbReference type="Rhea" id="RHEA-COMP:11605"/>
        <dbReference type="ChEBI" id="CHEBI:15378"/>
        <dbReference type="ChEBI" id="CHEBI:30013"/>
        <dbReference type="ChEBI" id="CHEBI:30616"/>
        <dbReference type="ChEBI" id="CHEBI:61977"/>
        <dbReference type="ChEBI" id="CHEBI:456216"/>
        <dbReference type="EC" id="2.7.11.1"/>
    </reaction>
</comment>
<dbReference type="PROSITE" id="PS00107">
    <property type="entry name" value="PROTEIN_KINASE_ATP"/>
    <property type="match status" value="1"/>
</dbReference>
<accession>A0A8B7C1E2</accession>
<dbReference type="InterPro" id="IPR011009">
    <property type="entry name" value="Kinase-like_dom_sf"/>
</dbReference>
<dbReference type="OrthoDB" id="193931at2759"/>
<reference evidence="17" key="1">
    <citation type="journal article" date="2019" name="Nat. Commun.">
        <title>Genome-wide association mapping of date palm fruit traits.</title>
        <authorList>
            <person name="Hazzouri K.M."/>
            <person name="Gros-Balthazard M."/>
            <person name="Flowers J.M."/>
            <person name="Copetti D."/>
            <person name="Lemansour A."/>
            <person name="Lebrun M."/>
            <person name="Masmoudi K."/>
            <person name="Ferrand S."/>
            <person name="Dhar M.I."/>
            <person name="Fresquez Z.A."/>
            <person name="Rosas U."/>
            <person name="Zhang J."/>
            <person name="Talag J."/>
            <person name="Lee S."/>
            <person name="Kudrna D."/>
            <person name="Powell R.F."/>
            <person name="Leitch I.J."/>
            <person name="Krueger R.R."/>
            <person name="Wing R.A."/>
            <person name="Amiri K.M.A."/>
            <person name="Purugganan M.D."/>
        </authorList>
    </citation>
    <scope>NUCLEOTIDE SEQUENCE [LARGE SCALE GENOMIC DNA]</scope>
    <source>
        <strain evidence="17">cv. Khalas</strain>
    </source>
</reference>
<organism evidence="17 18">
    <name type="scientific">Phoenix dactylifera</name>
    <name type="common">Date palm</name>
    <dbReference type="NCBI Taxonomy" id="42345"/>
    <lineage>
        <taxon>Eukaryota</taxon>
        <taxon>Viridiplantae</taxon>
        <taxon>Streptophyta</taxon>
        <taxon>Embryophyta</taxon>
        <taxon>Tracheophyta</taxon>
        <taxon>Spermatophyta</taxon>
        <taxon>Magnoliopsida</taxon>
        <taxon>Liliopsida</taxon>
        <taxon>Arecaceae</taxon>
        <taxon>Coryphoideae</taxon>
        <taxon>Phoeniceae</taxon>
        <taxon>Phoenix</taxon>
    </lineage>
</organism>
<dbReference type="GO" id="GO:0007165">
    <property type="term" value="P:signal transduction"/>
    <property type="evidence" value="ECO:0007669"/>
    <property type="project" value="InterPro"/>
</dbReference>
<keyword evidence="8 12" id="KW-0067">ATP-binding</keyword>
<feature type="binding site" evidence="12">
    <location>
        <position position="39"/>
    </location>
    <ligand>
        <name>ATP</name>
        <dbReference type="ChEBI" id="CHEBI:30616"/>
    </ligand>
</feature>
<feature type="region of interest" description="Disordered" evidence="14">
    <location>
        <begin position="420"/>
        <end position="452"/>
    </location>
</feature>
<dbReference type="PANTHER" id="PTHR43895:SF65">
    <property type="entry name" value="CBL-INTERACTING PROTEIN KINASE 21"/>
    <property type="match status" value="1"/>
</dbReference>
<keyword evidence="5" id="KW-0808">Transferase</keyword>
<comment type="catalytic activity">
    <reaction evidence="11">
        <text>L-seryl-[protein] + ATP = O-phospho-L-seryl-[protein] + ADP + H(+)</text>
        <dbReference type="Rhea" id="RHEA:17989"/>
        <dbReference type="Rhea" id="RHEA-COMP:9863"/>
        <dbReference type="Rhea" id="RHEA-COMP:11604"/>
        <dbReference type="ChEBI" id="CHEBI:15378"/>
        <dbReference type="ChEBI" id="CHEBI:29999"/>
        <dbReference type="ChEBI" id="CHEBI:30616"/>
        <dbReference type="ChEBI" id="CHEBI:83421"/>
        <dbReference type="ChEBI" id="CHEBI:456216"/>
        <dbReference type="EC" id="2.7.11.1"/>
    </reaction>
</comment>